<dbReference type="PANTHER" id="PTHR46581:SF3">
    <property type="entry name" value="ARABINOSYLTRANSFERASE RRA3"/>
    <property type="match status" value="1"/>
</dbReference>
<dbReference type="GO" id="GO:0016757">
    <property type="term" value="F:glycosyltransferase activity"/>
    <property type="evidence" value="ECO:0007669"/>
    <property type="project" value="InterPro"/>
</dbReference>
<feature type="domain" description="Nucleotide-diphospho-sugar transferase" evidence="1">
    <location>
        <begin position="78"/>
        <end position="155"/>
    </location>
</feature>
<evidence type="ECO:0000259" key="1">
    <source>
        <dbReference type="Pfam" id="PF03407"/>
    </source>
</evidence>
<gene>
    <name evidence="2" type="ORF">LIER_11867</name>
</gene>
<dbReference type="AlphaFoldDB" id="A0AAV3PPK7"/>
<reference evidence="2 3" key="1">
    <citation type="submission" date="2024-01" db="EMBL/GenBank/DDBJ databases">
        <title>The complete chloroplast genome sequence of Lithospermum erythrorhizon: insights into the phylogenetic relationship among Boraginaceae species and the maternal lineages of purple gromwells.</title>
        <authorList>
            <person name="Okada T."/>
            <person name="Watanabe K."/>
        </authorList>
    </citation>
    <scope>NUCLEOTIDE SEQUENCE [LARGE SCALE GENOMIC DNA]</scope>
</reference>
<organism evidence="2 3">
    <name type="scientific">Lithospermum erythrorhizon</name>
    <name type="common">Purple gromwell</name>
    <name type="synonym">Lithospermum officinale var. erythrorhizon</name>
    <dbReference type="NCBI Taxonomy" id="34254"/>
    <lineage>
        <taxon>Eukaryota</taxon>
        <taxon>Viridiplantae</taxon>
        <taxon>Streptophyta</taxon>
        <taxon>Embryophyta</taxon>
        <taxon>Tracheophyta</taxon>
        <taxon>Spermatophyta</taxon>
        <taxon>Magnoliopsida</taxon>
        <taxon>eudicotyledons</taxon>
        <taxon>Gunneridae</taxon>
        <taxon>Pentapetalae</taxon>
        <taxon>asterids</taxon>
        <taxon>lamiids</taxon>
        <taxon>Boraginales</taxon>
        <taxon>Boraginaceae</taxon>
        <taxon>Boraginoideae</taxon>
        <taxon>Lithospermeae</taxon>
        <taxon>Lithospermum</taxon>
    </lineage>
</organism>
<keyword evidence="3" id="KW-1185">Reference proteome</keyword>
<proteinExistence type="predicted"/>
<accession>A0AAV3PPK7</accession>
<evidence type="ECO:0000313" key="2">
    <source>
        <dbReference type="EMBL" id="GAA0153694.1"/>
    </source>
</evidence>
<dbReference type="EMBL" id="BAABME010002231">
    <property type="protein sequence ID" value="GAA0153694.1"/>
    <property type="molecule type" value="Genomic_DNA"/>
</dbReference>
<dbReference type="PANTHER" id="PTHR46581">
    <property type="entry name" value="ARABINOSYLTRANSFERASE RRA3"/>
    <property type="match status" value="1"/>
</dbReference>
<name>A0AAV3PPK7_LITER</name>
<protein>
    <submittedName>
        <fullName evidence="2">Transferase</fullName>
    </submittedName>
</protein>
<evidence type="ECO:0000313" key="3">
    <source>
        <dbReference type="Proteomes" id="UP001454036"/>
    </source>
</evidence>
<dbReference type="Proteomes" id="UP001454036">
    <property type="component" value="Unassembled WGS sequence"/>
</dbReference>
<keyword evidence="2" id="KW-0808">Transferase</keyword>
<dbReference type="InterPro" id="IPR044290">
    <property type="entry name" value="RRA1/2/3"/>
</dbReference>
<sequence>MELAEQEREHAQEQCMPLGGNSIKAGNFGTDNASRMNPRLSKILSQVSINKELIVALANSEVKLMLEVWFNSIQTVGIRNYLVVVLDDEVEEFCRFNGVPVYRTDQNANVDTIGNTGGSHTGSELKFRLSGLKFRILQEFLQLGYRVLLSDTDII</sequence>
<dbReference type="InterPro" id="IPR005069">
    <property type="entry name" value="Nucl-diP-sugar_transferase"/>
</dbReference>
<comment type="caution">
    <text evidence="2">The sequence shown here is derived from an EMBL/GenBank/DDBJ whole genome shotgun (WGS) entry which is preliminary data.</text>
</comment>
<dbReference type="Pfam" id="PF03407">
    <property type="entry name" value="Nucleotid_trans"/>
    <property type="match status" value="1"/>
</dbReference>
<dbReference type="GO" id="GO:0080147">
    <property type="term" value="P:root hair cell development"/>
    <property type="evidence" value="ECO:0007669"/>
    <property type="project" value="InterPro"/>
</dbReference>